<protein>
    <submittedName>
        <fullName evidence="2">Uncharacterized protein</fullName>
    </submittedName>
</protein>
<evidence type="ECO:0000256" key="1">
    <source>
        <dbReference type="SAM" id="MobiDB-lite"/>
    </source>
</evidence>
<proteinExistence type="predicted"/>
<evidence type="ECO:0000313" key="3">
    <source>
        <dbReference type="Proteomes" id="UP000193240"/>
    </source>
</evidence>
<name>A0A1Y2MBG8_EPING</name>
<keyword evidence="3" id="KW-1185">Reference proteome</keyword>
<dbReference type="InParanoid" id="A0A1Y2MBG8"/>
<feature type="compositionally biased region" description="Basic and acidic residues" evidence="1">
    <location>
        <begin position="252"/>
        <end position="261"/>
    </location>
</feature>
<dbReference type="Proteomes" id="UP000193240">
    <property type="component" value="Unassembled WGS sequence"/>
</dbReference>
<accession>A0A1Y2MBG8</accession>
<feature type="region of interest" description="Disordered" evidence="1">
    <location>
        <begin position="235"/>
        <end position="282"/>
    </location>
</feature>
<dbReference type="EMBL" id="KZ107839">
    <property type="protein sequence ID" value="OSS53331.1"/>
    <property type="molecule type" value="Genomic_DNA"/>
</dbReference>
<gene>
    <name evidence="2" type="ORF">B5807_02889</name>
</gene>
<reference evidence="2 3" key="1">
    <citation type="journal article" date="2017" name="Genome Announc.">
        <title>Genome sequence of the saprophytic ascomycete Epicoccum nigrum ICMP 19927 strain isolated from New Zealand.</title>
        <authorList>
            <person name="Fokin M."/>
            <person name="Fleetwood D."/>
            <person name="Weir B.S."/>
            <person name="Villas-Boas S.G."/>
        </authorList>
    </citation>
    <scope>NUCLEOTIDE SEQUENCE [LARGE SCALE GENOMIC DNA]</scope>
    <source>
        <strain evidence="2 3">ICMP 19927</strain>
    </source>
</reference>
<evidence type="ECO:0000313" key="2">
    <source>
        <dbReference type="EMBL" id="OSS53331.1"/>
    </source>
</evidence>
<dbReference type="AlphaFoldDB" id="A0A1Y2MBG8"/>
<dbReference type="STRING" id="105696.A0A1Y2MBG8"/>
<feature type="region of interest" description="Disordered" evidence="1">
    <location>
        <begin position="298"/>
        <end position="335"/>
    </location>
</feature>
<organism evidence="2 3">
    <name type="scientific">Epicoccum nigrum</name>
    <name type="common">Soil fungus</name>
    <name type="synonym">Epicoccum purpurascens</name>
    <dbReference type="NCBI Taxonomy" id="105696"/>
    <lineage>
        <taxon>Eukaryota</taxon>
        <taxon>Fungi</taxon>
        <taxon>Dikarya</taxon>
        <taxon>Ascomycota</taxon>
        <taxon>Pezizomycotina</taxon>
        <taxon>Dothideomycetes</taxon>
        <taxon>Pleosporomycetidae</taxon>
        <taxon>Pleosporales</taxon>
        <taxon>Pleosporineae</taxon>
        <taxon>Didymellaceae</taxon>
        <taxon>Epicoccum</taxon>
    </lineage>
</organism>
<sequence length="335" mass="37800">MLRLTQNDCRGQDILGTQEFFRGLPQYYMSPAAMNQIQRDTVICILPNFKTTDYEGKEDPNLYTDQLKPGAYLEKKLKGYILPAFDDLLRGLTSLSQESDAGPLTQCLSWYLRVCNAFTPKLELNVLHAQALIRALRQPSNHIGKPNQNRFALHQWKVRGTFPSNEHMALMEITAESKGHFQQRLPPKTSLDVRSEPIRLELQVDIPIRHVLTFPFLALHGVVAEAFKVGIHKAETQKALRSSTTTPRKRARDTVSAREDTPQDTAEQTEPGDAIESARTPKRRRIFIDSTGVSLILTPKRPTMSPISPDVLTRRFDSSQPTVPFAAQELDPSEA</sequence>